<proteinExistence type="predicted"/>
<evidence type="ECO:0000259" key="5">
    <source>
        <dbReference type="PROSITE" id="PS01124"/>
    </source>
</evidence>
<keyword evidence="4" id="KW-0472">Membrane</keyword>
<dbReference type="PANTHER" id="PTHR46796">
    <property type="entry name" value="HTH-TYPE TRANSCRIPTIONAL ACTIVATOR RHAS-RELATED"/>
    <property type="match status" value="1"/>
</dbReference>
<dbReference type="PROSITE" id="PS00041">
    <property type="entry name" value="HTH_ARAC_FAMILY_1"/>
    <property type="match status" value="1"/>
</dbReference>
<dbReference type="PROSITE" id="PS01124">
    <property type="entry name" value="HTH_ARAC_FAMILY_2"/>
    <property type="match status" value="1"/>
</dbReference>
<keyword evidence="4" id="KW-0812">Transmembrane</keyword>
<name>A0A848B2C6_9BACT</name>
<comment type="caution">
    <text evidence="6">The sequence shown here is derived from an EMBL/GenBank/DDBJ whole genome shotgun (WGS) entry which is preliminary data.</text>
</comment>
<feature type="transmembrane region" description="Helical" evidence="4">
    <location>
        <begin position="172"/>
        <end position="191"/>
    </location>
</feature>
<dbReference type="InterPro" id="IPR018060">
    <property type="entry name" value="HTH_AraC"/>
</dbReference>
<dbReference type="InterPro" id="IPR018062">
    <property type="entry name" value="HTH_AraC-typ_CS"/>
</dbReference>
<dbReference type="Gene3D" id="2.60.120.10">
    <property type="entry name" value="Jelly Rolls"/>
    <property type="match status" value="1"/>
</dbReference>
<dbReference type="GO" id="GO:0003700">
    <property type="term" value="F:DNA-binding transcription factor activity"/>
    <property type="evidence" value="ECO:0007669"/>
    <property type="project" value="InterPro"/>
</dbReference>
<evidence type="ECO:0000256" key="4">
    <source>
        <dbReference type="SAM" id="Phobius"/>
    </source>
</evidence>
<dbReference type="PRINTS" id="PR00032">
    <property type="entry name" value="HTHARAC"/>
</dbReference>
<dbReference type="Proteomes" id="UP000576225">
    <property type="component" value="Unassembled WGS sequence"/>
</dbReference>
<protein>
    <submittedName>
        <fullName evidence="6">Helix-turn-helix transcriptional regulator</fullName>
    </submittedName>
</protein>
<gene>
    <name evidence="6" type="ORF">HF882_20060</name>
</gene>
<keyword evidence="3" id="KW-0804">Transcription</keyword>
<dbReference type="InterPro" id="IPR014710">
    <property type="entry name" value="RmlC-like_jellyroll"/>
</dbReference>
<accession>A0A848B2C6</accession>
<dbReference type="InterPro" id="IPR020449">
    <property type="entry name" value="Tscrpt_reg_AraC-type_HTH"/>
</dbReference>
<keyword evidence="4" id="KW-1133">Transmembrane helix</keyword>
<evidence type="ECO:0000256" key="1">
    <source>
        <dbReference type="ARBA" id="ARBA00023015"/>
    </source>
</evidence>
<dbReference type="SUPFAM" id="SSF46689">
    <property type="entry name" value="Homeodomain-like"/>
    <property type="match status" value="2"/>
</dbReference>
<organism evidence="6 7">
    <name type="scientific">Victivallis vadensis</name>
    <dbReference type="NCBI Taxonomy" id="172901"/>
    <lineage>
        <taxon>Bacteria</taxon>
        <taxon>Pseudomonadati</taxon>
        <taxon>Lentisphaerota</taxon>
        <taxon>Lentisphaeria</taxon>
        <taxon>Victivallales</taxon>
        <taxon>Victivallaceae</taxon>
        <taxon>Victivallis</taxon>
    </lineage>
</organism>
<dbReference type="Pfam" id="PF12833">
    <property type="entry name" value="HTH_18"/>
    <property type="match status" value="1"/>
</dbReference>
<evidence type="ECO:0000256" key="2">
    <source>
        <dbReference type="ARBA" id="ARBA00023125"/>
    </source>
</evidence>
<reference evidence="6 7" key="1">
    <citation type="submission" date="2020-04" db="EMBL/GenBank/DDBJ databases">
        <authorList>
            <person name="Hitch T.C.A."/>
            <person name="Wylensek D."/>
            <person name="Clavel T."/>
        </authorList>
    </citation>
    <scope>NUCLEOTIDE SEQUENCE [LARGE SCALE GENOMIC DNA]</scope>
    <source>
        <strain evidence="6 7">COR2-253-APC-1A</strain>
    </source>
</reference>
<dbReference type="InterPro" id="IPR011051">
    <property type="entry name" value="RmlC_Cupin_sf"/>
</dbReference>
<dbReference type="InterPro" id="IPR009057">
    <property type="entry name" value="Homeodomain-like_sf"/>
</dbReference>
<evidence type="ECO:0000256" key="3">
    <source>
        <dbReference type="ARBA" id="ARBA00023163"/>
    </source>
</evidence>
<dbReference type="SMART" id="SM00342">
    <property type="entry name" value="HTH_ARAC"/>
    <property type="match status" value="1"/>
</dbReference>
<keyword evidence="1" id="KW-0805">Transcription regulation</keyword>
<evidence type="ECO:0000313" key="6">
    <source>
        <dbReference type="EMBL" id="NMD88883.1"/>
    </source>
</evidence>
<dbReference type="AlphaFoldDB" id="A0A848B2C6"/>
<dbReference type="EMBL" id="JABAEW010000063">
    <property type="protein sequence ID" value="NMD88883.1"/>
    <property type="molecule type" value="Genomic_DNA"/>
</dbReference>
<dbReference type="InterPro" id="IPR050204">
    <property type="entry name" value="AraC_XylS_family_regulators"/>
</dbReference>
<feature type="domain" description="HTH araC/xylS-type" evidence="5">
    <location>
        <begin position="205"/>
        <end position="303"/>
    </location>
</feature>
<dbReference type="RefSeq" id="WP_168963884.1">
    <property type="nucleotide sequence ID" value="NZ_DBFOHU010000122.1"/>
</dbReference>
<dbReference type="Gene3D" id="1.10.10.60">
    <property type="entry name" value="Homeodomain-like"/>
    <property type="match status" value="2"/>
</dbReference>
<dbReference type="SUPFAM" id="SSF51182">
    <property type="entry name" value="RmlC-like cupins"/>
    <property type="match status" value="1"/>
</dbReference>
<keyword evidence="2" id="KW-0238">DNA-binding</keyword>
<sequence>MRTEYHWNLADYVQPGKLPIYVSLTPRGEHPSRFFHDHECSEIAIVTGGSAQHLVEPHRALLPGEAGRGEVYMCGVRRGDVLVIHPGITHAYDRTSDLELLNIVYDRRQLVLPMLDGYALPLFRQFFPPGEEPAPEEMARPVASLAEEALEQVLVRVEELRAELEGLRPGSLFSGLTLFMTALVAVARLCGAEMPKKRRTPFLVGDAVSFIAKNYSKPVTLDQMARAARMSRRSFCRHFRCMAGCSPAEYLQQFRIARAEELLTETDASVAEIALRCGFCDGNYFCRKFREIKGITPGAHRRASRSASSSG</sequence>
<evidence type="ECO:0000313" key="7">
    <source>
        <dbReference type="Proteomes" id="UP000576225"/>
    </source>
</evidence>
<dbReference type="GO" id="GO:0043565">
    <property type="term" value="F:sequence-specific DNA binding"/>
    <property type="evidence" value="ECO:0007669"/>
    <property type="project" value="InterPro"/>
</dbReference>